<organism evidence="9 10">
    <name type="scientific">Pythium oligandrum</name>
    <name type="common">Mycoparasitic fungus</name>
    <dbReference type="NCBI Taxonomy" id="41045"/>
    <lineage>
        <taxon>Eukaryota</taxon>
        <taxon>Sar</taxon>
        <taxon>Stramenopiles</taxon>
        <taxon>Oomycota</taxon>
        <taxon>Peronosporomycetes</taxon>
        <taxon>Pythiales</taxon>
        <taxon>Pythiaceae</taxon>
        <taxon>Pythium</taxon>
    </lineage>
</organism>
<comment type="subcellular location">
    <subcellularLocation>
        <location evidence="1 6">Secreted</location>
    </subcellularLocation>
</comment>
<evidence type="ECO:0000313" key="9">
    <source>
        <dbReference type="EMBL" id="TMW54947.1"/>
    </source>
</evidence>
<keyword evidence="5 6" id="KW-1015">Disulfide bond</keyword>
<comment type="function">
    <text evidence="6">Induces local and distal defense responses (incompatible hypersensitive reaction) in plants from the solanaceae and cruciferae families. Elicits leaf necrosis and causes the accumulation of pathogenesis-related proteins. Might interact with the lipidic molecules of the plasma membrane.</text>
</comment>
<comment type="similarity">
    <text evidence="2 6">Belongs to the elicitin family.</text>
</comment>
<reference evidence="9" key="1">
    <citation type="submission" date="2019-03" db="EMBL/GenBank/DDBJ databases">
        <title>Long read genome sequence of the mycoparasitic Pythium oligandrum ATCC 38472 isolated from sugarbeet rhizosphere.</title>
        <authorList>
            <person name="Gaulin E."/>
        </authorList>
    </citation>
    <scope>NUCLEOTIDE SEQUENCE</scope>
    <source>
        <strain evidence="9">ATCC 38472_TT</strain>
    </source>
</reference>
<evidence type="ECO:0000313" key="10">
    <source>
        <dbReference type="Proteomes" id="UP000794436"/>
    </source>
</evidence>
<evidence type="ECO:0000256" key="2">
    <source>
        <dbReference type="ARBA" id="ARBA00009544"/>
    </source>
</evidence>
<evidence type="ECO:0000256" key="6">
    <source>
        <dbReference type="RuleBase" id="RU368111"/>
    </source>
</evidence>
<evidence type="ECO:0000256" key="7">
    <source>
        <dbReference type="SAM" id="MobiDB-lite"/>
    </source>
</evidence>
<sequence>MKAALLVSLAVASVSAEVCDLAKLSIEVGTIVKPAFSCKDASGYDFITPTRLPTDADVKAVCSSPVCQELITAAKGVALPSCELKVGTTGTIPINELFAKIMGNCANIPVSSSTGSASGAGAATDVVVPPTSSTETASGSEEAGSAVSTPAPSSAMTATLGAAVAVACSVAALML</sequence>
<dbReference type="SMART" id="SM01187">
    <property type="entry name" value="Elicitin"/>
    <property type="match status" value="1"/>
</dbReference>
<dbReference type="Gene3D" id="1.10.239.10">
    <property type="entry name" value="Elicitin domain"/>
    <property type="match status" value="1"/>
</dbReference>
<dbReference type="InterPro" id="IPR036470">
    <property type="entry name" value="Elicitin_sf"/>
</dbReference>
<feature type="compositionally biased region" description="Low complexity" evidence="7">
    <location>
        <begin position="114"/>
        <end position="124"/>
    </location>
</feature>
<protein>
    <recommendedName>
        <fullName evidence="6">Elicitin</fullName>
    </recommendedName>
</protein>
<proteinExistence type="inferred from homology"/>
<evidence type="ECO:0000256" key="4">
    <source>
        <dbReference type="ARBA" id="ARBA00022978"/>
    </source>
</evidence>
<dbReference type="PRINTS" id="PR00948">
    <property type="entry name" value="ELICITIN"/>
</dbReference>
<dbReference type="Proteomes" id="UP000794436">
    <property type="component" value="Unassembled WGS sequence"/>
</dbReference>
<evidence type="ECO:0000256" key="3">
    <source>
        <dbReference type="ARBA" id="ARBA00022525"/>
    </source>
</evidence>
<dbReference type="InterPro" id="IPR002200">
    <property type="entry name" value="Elicitin"/>
</dbReference>
<keyword evidence="4 6" id="KW-0928">Hypersensitive response elicitation</keyword>
<dbReference type="OrthoDB" id="10454103at2759"/>
<evidence type="ECO:0000256" key="8">
    <source>
        <dbReference type="SAM" id="SignalP"/>
    </source>
</evidence>
<dbReference type="GO" id="GO:0052040">
    <property type="term" value="P:symbiont-mediated perturbation of host programmed cell death"/>
    <property type="evidence" value="ECO:0007669"/>
    <property type="project" value="UniProtKB-UniRule"/>
</dbReference>
<dbReference type="Pfam" id="PF00964">
    <property type="entry name" value="Elicitin"/>
    <property type="match status" value="1"/>
</dbReference>
<dbReference type="SUPFAM" id="SSF48647">
    <property type="entry name" value="Fungal elicitin"/>
    <property type="match status" value="1"/>
</dbReference>
<dbReference type="GO" id="GO:0005576">
    <property type="term" value="C:extracellular region"/>
    <property type="evidence" value="ECO:0007669"/>
    <property type="project" value="UniProtKB-SubCell"/>
</dbReference>
<name>A0A8K1FCX4_PYTOL</name>
<dbReference type="EMBL" id="SPLM01000151">
    <property type="protein sequence ID" value="TMW54947.1"/>
    <property type="molecule type" value="Genomic_DNA"/>
</dbReference>
<evidence type="ECO:0000256" key="1">
    <source>
        <dbReference type="ARBA" id="ARBA00004613"/>
    </source>
</evidence>
<gene>
    <name evidence="9" type="ORF">Poli38472_014718</name>
</gene>
<evidence type="ECO:0000256" key="5">
    <source>
        <dbReference type="ARBA" id="ARBA00023157"/>
    </source>
</evidence>
<dbReference type="AlphaFoldDB" id="A0A8K1FCX4"/>
<feature type="chain" id="PRO_5035482412" description="Elicitin" evidence="8">
    <location>
        <begin position="17"/>
        <end position="175"/>
    </location>
</feature>
<feature type="region of interest" description="Disordered" evidence="7">
    <location>
        <begin position="114"/>
        <end position="151"/>
    </location>
</feature>
<feature type="compositionally biased region" description="Low complexity" evidence="7">
    <location>
        <begin position="131"/>
        <end position="146"/>
    </location>
</feature>
<keyword evidence="10" id="KW-1185">Reference proteome</keyword>
<accession>A0A8K1FCX4</accession>
<feature type="signal peptide" evidence="8">
    <location>
        <begin position="1"/>
        <end position="16"/>
    </location>
</feature>
<keyword evidence="8" id="KW-0732">Signal</keyword>
<keyword evidence="3 6" id="KW-0964">Secreted</keyword>
<comment type="caution">
    <text evidence="9">The sequence shown here is derived from an EMBL/GenBank/DDBJ whole genome shotgun (WGS) entry which is preliminary data.</text>
</comment>